<name>A0A0F9VNA3_9ZZZZ</name>
<keyword evidence="1" id="KW-1133">Transmembrane helix</keyword>
<organism evidence="2">
    <name type="scientific">marine sediment metagenome</name>
    <dbReference type="NCBI Taxonomy" id="412755"/>
    <lineage>
        <taxon>unclassified sequences</taxon>
        <taxon>metagenomes</taxon>
        <taxon>ecological metagenomes</taxon>
    </lineage>
</organism>
<evidence type="ECO:0000256" key="1">
    <source>
        <dbReference type="SAM" id="Phobius"/>
    </source>
</evidence>
<keyword evidence="1" id="KW-0812">Transmembrane</keyword>
<gene>
    <name evidence="2" type="ORF">LCGC14_0385840</name>
</gene>
<reference evidence="2" key="1">
    <citation type="journal article" date="2015" name="Nature">
        <title>Complex archaea that bridge the gap between prokaryotes and eukaryotes.</title>
        <authorList>
            <person name="Spang A."/>
            <person name="Saw J.H."/>
            <person name="Jorgensen S.L."/>
            <person name="Zaremba-Niedzwiedzka K."/>
            <person name="Martijn J."/>
            <person name="Lind A.E."/>
            <person name="van Eijk R."/>
            <person name="Schleper C."/>
            <person name="Guy L."/>
            <person name="Ettema T.J."/>
        </authorList>
    </citation>
    <scope>NUCLEOTIDE SEQUENCE</scope>
</reference>
<dbReference type="AlphaFoldDB" id="A0A0F9VNA3"/>
<dbReference type="EMBL" id="LAZR01000318">
    <property type="protein sequence ID" value="KKN74956.1"/>
    <property type="molecule type" value="Genomic_DNA"/>
</dbReference>
<sequence length="121" mass="14315">MKCEICRIENTKLRVNDLYYHKTCLLESRKKRESSSKIEGGEDVIGRLDEDRLDLEIWQIKLRITLIFSLILGTIIGILVSFIANRPLNMFYLIPMFIGLSFALLFIVYILFIIFRYVHLR</sequence>
<feature type="transmembrane region" description="Helical" evidence="1">
    <location>
        <begin position="62"/>
        <end position="84"/>
    </location>
</feature>
<protein>
    <submittedName>
        <fullName evidence="2">Uncharacterized protein</fullName>
    </submittedName>
</protein>
<keyword evidence="1" id="KW-0472">Membrane</keyword>
<comment type="caution">
    <text evidence="2">The sequence shown here is derived from an EMBL/GenBank/DDBJ whole genome shotgun (WGS) entry which is preliminary data.</text>
</comment>
<evidence type="ECO:0000313" key="2">
    <source>
        <dbReference type="EMBL" id="KKN74956.1"/>
    </source>
</evidence>
<accession>A0A0F9VNA3</accession>
<feature type="transmembrane region" description="Helical" evidence="1">
    <location>
        <begin position="90"/>
        <end position="115"/>
    </location>
</feature>
<proteinExistence type="predicted"/>